<organism evidence="4 5">
    <name type="scientific">Mesonia aestuariivivens</name>
    <dbReference type="NCBI Taxonomy" id="2796128"/>
    <lineage>
        <taxon>Bacteria</taxon>
        <taxon>Pseudomonadati</taxon>
        <taxon>Bacteroidota</taxon>
        <taxon>Flavobacteriia</taxon>
        <taxon>Flavobacteriales</taxon>
        <taxon>Flavobacteriaceae</taxon>
        <taxon>Mesonia</taxon>
    </lineage>
</organism>
<name>A0ABS6W4H1_9FLAO</name>
<comment type="caution">
    <text evidence="4">The sequence shown here is derived from an EMBL/GenBank/DDBJ whole genome shotgun (WGS) entry which is preliminary data.</text>
</comment>
<keyword evidence="5" id="KW-1185">Reference proteome</keyword>
<comment type="caution">
    <text evidence="1">Lacks conserved residue(s) required for the propagation of feature annotation.</text>
</comment>
<dbReference type="Proteomes" id="UP000719267">
    <property type="component" value="Unassembled WGS sequence"/>
</dbReference>
<accession>A0ABS6W4H1</accession>
<feature type="active site" description="Nucleophile" evidence="1">
    <location>
        <position position="57"/>
    </location>
</feature>
<feature type="binding site" evidence="1">
    <location>
        <position position="116"/>
    </location>
    <ligand>
        <name>substrate</name>
    </ligand>
</feature>
<sequence>MQRIRYYYLIKLQYLGFRFHGWQKQPDVITVEKMVDRTVSFVLGRKNFKLLASGRTDAKVSVNQTFVELFVDEEPINIDEFLSEFNKNLPPDIRALAITETNQDFNIINHPKQKEYLYFFAYGEKFHPFCAPFMTYMKDDLAIELMQEGAKLFEGEHDFWSYAFRPKPETKTQGKIDVCKLVENDIYSANFFPEKSYVLRVKGKGFKRHQIRLMMGVLFDLGRGEINLDFIKQTLNAANRIKLEHIAQPSGLILNEVSLND</sequence>
<evidence type="ECO:0000313" key="4">
    <source>
        <dbReference type="EMBL" id="MBW2962750.1"/>
    </source>
</evidence>
<dbReference type="EC" id="5.4.99.12" evidence="1"/>
<protein>
    <recommendedName>
        <fullName evidence="1">tRNA pseudouridine synthase A</fullName>
        <ecNumber evidence="1">5.4.99.12</ecNumber>
    </recommendedName>
    <alternativeName>
        <fullName evidence="1">tRNA pseudouridine(38-40) synthase</fullName>
    </alternativeName>
    <alternativeName>
        <fullName evidence="1">tRNA pseudouridylate synthase I</fullName>
    </alternativeName>
    <alternativeName>
        <fullName evidence="1">tRNA-uridine isomerase I</fullName>
    </alternativeName>
</protein>
<dbReference type="PANTHER" id="PTHR11142">
    <property type="entry name" value="PSEUDOURIDYLATE SYNTHASE"/>
    <property type="match status" value="1"/>
</dbReference>
<dbReference type="PANTHER" id="PTHR11142:SF0">
    <property type="entry name" value="TRNA PSEUDOURIDINE SYNTHASE-LIKE 1"/>
    <property type="match status" value="1"/>
</dbReference>
<dbReference type="InterPro" id="IPR001406">
    <property type="entry name" value="PsdUridine_synth_TruA"/>
</dbReference>
<evidence type="ECO:0000259" key="3">
    <source>
        <dbReference type="Pfam" id="PF01416"/>
    </source>
</evidence>
<dbReference type="RefSeq" id="WP_219041033.1">
    <property type="nucleotide sequence ID" value="NZ_JAHWDF010000017.1"/>
</dbReference>
<evidence type="ECO:0000256" key="1">
    <source>
        <dbReference type="HAMAP-Rule" id="MF_00171"/>
    </source>
</evidence>
<dbReference type="HAMAP" id="MF_00171">
    <property type="entry name" value="TruA"/>
    <property type="match status" value="1"/>
</dbReference>
<keyword evidence="1 2" id="KW-0819">tRNA processing</keyword>
<feature type="domain" description="Pseudouridine synthase I TruA alpha/beta" evidence="3">
    <location>
        <begin position="150"/>
        <end position="257"/>
    </location>
</feature>
<proteinExistence type="inferred from homology"/>
<dbReference type="EMBL" id="JAHWDF010000017">
    <property type="protein sequence ID" value="MBW2962750.1"/>
    <property type="molecule type" value="Genomic_DNA"/>
</dbReference>
<comment type="catalytic activity">
    <reaction evidence="1 2">
        <text>uridine(38/39/40) in tRNA = pseudouridine(38/39/40) in tRNA</text>
        <dbReference type="Rhea" id="RHEA:22376"/>
        <dbReference type="Rhea" id="RHEA-COMP:10085"/>
        <dbReference type="Rhea" id="RHEA-COMP:10087"/>
        <dbReference type="ChEBI" id="CHEBI:65314"/>
        <dbReference type="ChEBI" id="CHEBI:65315"/>
        <dbReference type="EC" id="5.4.99.12"/>
    </reaction>
</comment>
<comment type="similarity">
    <text evidence="1 2">Belongs to the tRNA pseudouridine synthase TruA family.</text>
</comment>
<evidence type="ECO:0000313" key="5">
    <source>
        <dbReference type="Proteomes" id="UP000719267"/>
    </source>
</evidence>
<comment type="subunit">
    <text evidence="1">Homodimer.</text>
</comment>
<evidence type="ECO:0000256" key="2">
    <source>
        <dbReference type="RuleBase" id="RU003792"/>
    </source>
</evidence>
<reference evidence="4 5" key="1">
    <citation type="submission" date="2021-07" db="EMBL/GenBank/DDBJ databases">
        <title>Mesonia aestuariivivens sp. nov., isolated from a tidal flat.</title>
        <authorList>
            <person name="Kim Y.-O."/>
            <person name="Yoon J.-H."/>
        </authorList>
    </citation>
    <scope>NUCLEOTIDE SEQUENCE [LARGE SCALE GENOMIC DNA]</scope>
    <source>
        <strain evidence="4 5">JHPTF-M18</strain>
    </source>
</reference>
<keyword evidence="1 2" id="KW-0413">Isomerase</keyword>
<dbReference type="PIRSF" id="PIRSF001430">
    <property type="entry name" value="tRNA_psdUrid_synth"/>
    <property type="match status" value="1"/>
</dbReference>
<dbReference type="Pfam" id="PF01416">
    <property type="entry name" value="PseudoU_synth_1"/>
    <property type="match status" value="1"/>
</dbReference>
<dbReference type="InterPro" id="IPR020097">
    <property type="entry name" value="PsdUridine_synth_TruA_a/b_dom"/>
</dbReference>
<gene>
    <name evidence="1" type="primary">truA</name>
    <name evidence="4" type="ORF">KW502_13215</name>
</gene>
<comment type="function">
    <text evidence="1">Formation of pseudouridine at positions 38, 39 and 40 in the anticodon stem and loop of transfer RNAs.</text>
</comment>